<proteinExistence type="predicted"/>
<reference evidence="2" key="1">
    <citation type="submission" date="2021-01" db="EMBL/GenBank/DDBJ databases">
        <authorList>
            <person name="Corre E."/>
            <person name="Pelletier E."/>
            <person name="Niang G."/>
            <person name="Scheremetjew M."/>
            <person name="Finn R."/>
            <person name="Kale V."/>
            <person name="Holt S."/>
            <person name="Cochrane G."/>
            <person name="Meng A."/>
            <person name="Brown T."/>
            <person name="Cohen L."/>
        </authorList>
    </citation>
    <scope>NUCLEOTIDE SEQUENCE</scope>
    <source>
        <strain evidence="2">SAG 11-48b</strain>
    </source>
</reference>
<protein>
    <submittedName>
        <fullName evidence="2">Uncharacterized protein</fullName>
    </submittedName>
</protein>
<accession>A0A6T5TRE9</accession>
<evidence type="ECO:0000313" key="1">
    <source>
        <dbReference type="EMBL" id="CAD9650878.1"/>
    </source>
</evidence>
<gene>
    <name evidence="1" type="ORF">CCHL1392_LOCUS171</name>
    <name evidence="2" type="ORF">CCHL1392_LOCUS172</name>
</gene>
<organism evidence="2">
    <name type="scientific">Chlamydomonas chlamydogama</name>
    <dbReference type="NCBI Taxonomy" id="225041"/>
    <lineage>
        <taxon>Eukaryota</taxon>
        <taxon>Viridiplantae</taxon>
        <taxon>Chlorophyta</taxon>
        <taxon>core chlorophytes</taxon>
        <taxon>Chlorophyceae</taxon>
        <taxon>CS clade</taxon>
        <taxon>Chlamydomonadales</taxon>
        <taxon>Chlamydomonadaceae</taxon>
        <taxon>Chlamydomonas</taxon>
    </lineage>
</organism>
<dbReference type="EMBL" id="HBHD01000330">
    <property type="protein sequence ID" value="CAD9650878.1"/>
    <property type="molecule type" value="Transcribed_RNA"/>
</dbReference>
<dbReference type="AlphaFoldDB" id="A0A6T5TRE9"/>
<evidence type="ECO:0000313" key="2">
    <source>
        <dbReference type="EMBL" id="CAD9650880.1"/>
    </source>
</evidence>
<name>A0A6T5TRE9_9CHLO</name>
<dbReference type="EMBL" id="HBHD01000331">
    <property type="protein sequence ID" value="CAD9650880.1"/>
    <property type="molecule type" value="Transcribed_RNA"/>
</dbReference>
<sequence>MAVVYFKHGQEDPVAVFCASGRFDLSCFKLKSSSIVLNKVAGCVEHETCITHPGAVEQLQLVEQGCGTQEKPIIVTGEPALPTPQGIPVTITLKKGKTSHEVTFNGTPTWSALESKVEELYRELRAEQFRLKAGKRELSEKNWHAYAKAKPFMTLGVISECKPFSAFKADEAFDVLGTAHQYADEPEDPDVVFPLAPYNPSAEAKKVLQESLNLHTHADIVAHAGKEVALRCCMTNPEKYTKEASKREVISPVIFAAAAMAGDVRVEAEYDVNGTLGRGAVDYVIVYRNFSIVVVEGKLHDTLEKHLGQLAAEIRSAREQYKRVYLGKRKREDEGDFKKVPSFGILTNGTRYIFYKYTPEDRLLVQHAVQAHLKHCIKADEATSQVLPIIRHLVHIIQQQMQCMQSFQRAQTG</sequence>